<evidence type="ECO:0000256" key="1">
    <source>
        <dbReference type="SAM" id="SignalP"/>
    </source>
</evidence>
<sequence length="83" mass="10064">MKVHYINILLFALPLNILEHNKNEPHTTPNHTQTTRSLCDHNLNYTYDETIMLLYHKITTKFPLINILYKIYIRKQNRSFFMN</sequence>
<keyword evidence="1" id="KW-0732">Signal</keyword>
<reference evidence="2 3" key="1">
    <citation type="submission" date="2013-02" db="EMBL/GenBank/DDBJ databases">
        <title>The Genome Annotation of Plasmodium falciparum CAMP/Malaysia.</title>
        <authorList>
            <consortium name="The Broad Institute Genome Sequencing Platform"/>
            <consortium name="The Broad Institute Genome Sequencing Center for Infectious Disease"/>
            <person name="Neafsey D."/>
            <person name="Hoffman S."/>
            <person name="Volkman S."/>
            <person name="Rosenthal P."/>
            <person name="Walker B."/>
            <person name="Young S.K."/>
            <person name="Zeng Q."/>
            <person name="Gargeya S."/>
            <person name="Fitzgerald M."/>
            <person name="Haas B."/>
            <person name="Abouelleil A."/>
            <person name="Allen A.W."/>
            <person name="Alvarado L."/>
            <person name="Arachchi H.M."/>
            <person name="Berlin A.M."/>
            <person name="Chapman S.B."/>
            <person name="Gainer-Dewar J."/>
            <person name="Goldberg J."/>
            <person name="Griggs A."/>
            <person name="Gujja S."/>
            <person name="Hansen M."/>
            <person name="Howarth C."/>
            <person name="Imamovic A."/>
            <person name="Ireland A."/>
            <person name="Larimer J."/>
            <person name="McCowan C."/>
            <person name="Murphy C."/>
            <person name="Pearson M."/>
            <person name="Poon T.W."/>
            <person name="Priest M."/>
            <person name="Roberts A."/>
            <person name="Saif S."/>
            <person name="Shea T."/>
            <person name="Sisk P."/>
            <person name="Sykes S."/>
            <person name="Wortman J."/>
            <person name="Nusbaum C."/>
            <person name="Birren B."/>
        </authorList>
    </citation>
    <scope>NUCLEOTIDE SEQUENCE [LARGE SCALE GENOMIC DNA]</scope>
    <source>
        <strain evidence="2 3">CAMP/Malaysia</strain>
    </source>
</reference>
<dbReference type="EMBL" id="KI927693">
    <property type="protein sequence ID" value="ETW58108.1"/>
    <property type="molecule type" value="Genomic_DNA"/>
</dbReference>
<feature type="chain" id="PRO_5001537634" description="Plasmodium falciparum erythrocyte membrane protein 1 acidic terminal segment domain-containing protein" evidence="1">
    <location>
        <begin position="20"/>
        <end position="83"/>
    </location>
</feature>
<name>A0A024WZ06_PLAFC</name>
<dbReference type="AlphaFoldDB" id="A0A024WZ06"/>
<proteinExistence type="predicted"/>
<dbReference type="Proteomes" id="UP000030694">
    <property type="component" value="Unassembled WGS sequence"/>
</dbReference>
<evidence type="ECO:0000313" key="3">
    <source>
        <dbReference type="Proteomes" id="UP000030694"/>
    </source>
</evidence>
<gene>
    <name evidence="2" type="ORF">PFMC_05995</name>
</gene>
<protein>
    <recommendedName>
        <fullName evidence="4">Plasmodium falciparum erythrocyte membrane protein 1 acidic terminal segment domain-containing protein</fullName>
    </recommendedName>
</protein>
<organism evidence="2 3">
    <name type="scientific">Plasmodium falciparum (isolate Camp / Malaysia)</name>
    <dbReference type="NCBI Taxonomy" id="5835"/>
    <lineage>
        <taxon>Eukaryota</taxon>
        <taxon>Sar</taxon>
        <taxon>Alveolata</taxon>
        <taxon>Apicomplexa</taxon>
        <taxon>Aconoidasida</taxon>
        <taxon>Haemosporida</taxon>
        <taxon>Plasmodiidae</taxon>
        <taxon>Plasmodium</taxon>
        <taxon>Plasmodium (Laverania)</taxon>
    </lineage>
</organism>
<accession>A0A024WZ06</accession>
<evidence type="ECO:0000313" key="2">
    <source>
        <dbReference type="EMBL" id="ETW58108.1"/>
    </source>
</evidence>
<reference evidence="2 3" key="2">
    <citation type="submission" date="2013-02" db="EMBL/GenBank/DDBJ databases">
        <title>The Genome Sequence of Plasmodium falciparum CAMP/Malaysia.</title>
        <authorList>
            <consortium name="The Broad Institute Genome Sequencing Platform"/>
            <consortium name="The Broad Institute Genome Sequencing Center for Infectious Disease"/>
            <person name="Neafsey D."/>
            <person name="Cheeseman I."/>
            <person name="Volkman S."/>
            <person name="Adams J."/>
            <person name="Walker B."/>
            <person name="Young S.K."/>
            <person name="Zeng Q."/>
            <person name="Gargeya S."/>
            <person name="Fitzgerald M."/>
            <person name="Haas B."/>
            <person name="Abouelleil A."/>
            <person name="Alvarado L."/>
            <person name="Arachchi H.M."/>
            <person name="Berlin A.M."/>
            <person name="Chapman S.B."/>
            <person name="Dewar J."/>
            <person name="Goldberg J."/>
            <person name="Griggs A."/>
            <person name="Gujja S."/>
            <person name="Hansen M."/>
            <person name="Howarth C."/>
            <person name="Imamovic A."/>
            <person name="Larimer J."/>
            <person name="McCowan C."/>
            <person name="Murphy C."/>
            <person name="Neiman D."/>
            <person name="Pearson M."/>
            <person name="Priest M."/>
            <person name="Roberts A."/>
            <person name="Saif S."/>
            <person name="Shea T."/>
            <person name="Sisk P."/>
            <person name="Sykes S."/>
            <person name="Wortman J."/>
            <person name="Nusbaum C."/>
            <person name="Birren B."/>
        </authorList>
    </citation>
    <scope>NUCLEOTIDE SEQUENCE [LARGE SCALE GENOMIC DNA]</scope>
    <source>
        <strain evidence="2 3">CAMP/Malaysia</strain>
    </source>
</reference>
<evidence type="ECO:0008006" key="4">
    <source>
        <dbReference type="Google" id="ProtNLM"/>
    </source>
</evidence>
<feature type="signal peptide" evidence="1">
    <location>
        <begin position="1"/>
        <end position="19"/>
    </location>
</feature>
<dbReference type="OrthoDB" id="379020at2759"/>